<accession>B9H399</accession>
<keyword evidence="6" id="KW-0067">ATP-binding</keyword>
<dbReference type="GO" id="GO:0005524">
    <property type="term" value="F:ATP binding"/>
    <property type="evidence" value="ECO:0007669"/>
    <property type="project" value="UniProtKB-KW"/>
</dbReference>
<dbReference type="Proteomes" id="UP000006729">
    <property type="component" value="Chromosome 4"/>
</dbReference>
<reference evidence="8 9" key="1">
    <citation type="journal article" date="2006" name="Science">
        <title>The genome of black cottonwood, Populus trichocarpa (Torr. &amp; Gray).</title>
        <authorList>
            <person name="Tuskan G.A."/>
            <person name="Difazio S."/>
            <person name="Jansson S."/>
            <person name="Bohlmann J."/>
            <person name="Grigoriev I."/>
            <person name="Hellsten U."/>
            <person name="Putnam N."/>
            <person name="Ralph S."/>
            <person name="Rombauts S."/>
            <person name="Salamov A."/>
            <person name="Schein J."/>
            <person name="Sterck L."/>
            <person name="Aerts A."/>
            <person name="Bhalerao R.R."/>
            <person name="Bhalerao R.P."/>
            <person name="Blaudez D."/>
            <person name="Boerjan W."/>
            <person name="Brun A."/>
            <person name="Brunner A."/>
            <person name="Busov V."/>
            <person name="Campbell M."/>
            <person name="Carlson J."/>
            <person name="Chalot M."/>
            <person name="Chapman J."/>
            <person name="Chen G.L."/>
            <person name="Cooper D."/>
            <person name="Coutinho P.M."/>
            <person name="Couturier J."/>
            <person name="Covert S."/>
            <person name="Cronk Q."/>
            <person name="Cunningham R."/>
            <person name="Davis J."/>
            <person name="Degroeve S."/>
            <person name="Dejardin A."/>
            <person name="Depamphilis C."/>
            <person name="Detter J."/>
            <person name="Dirks B."/>
            <person name="Dubchak I."/>
            <person name="Duplessis S."/>
            <person name="Ehlting J."/>
            <person name="Ellis B."/>
            <person name="Gendler K."/>
            <person name="Goodstein D."/>
            <person name="Gribskov M."/>
            <person name="Grimwood J."/>
            <person name="Groover A."/>
            <person name="Gunter L."/>
            <person name="Hamberger B."/>
            <person name="Heinze B."/>
            <person name="Helariutta Y."/>
            <person name="Henrissat B."/>
            <person name="Holligan D."/>
            <person name="Holt R."/>
            <person name="Huang W."/>
            <person name="Islam-Faridi N."/>
            <person name="Jones S."/>
            <person name="Jones-Rhoades M."/>
            <person name="Jorgensen R."/>
            <person name="Joshi C."/>
            <person name="Kangasjarvi J."/>
            <person name="Karlsson J."/>
            <person name="Kelleher C."/>
            <person name="Kirkpatrick R."/>
            <person name="Kirst M."/>
            <person name="Kohler A."/>
            <person name="Kalluri U."/>
            <person name="Larimer F."/>
            <person name="Leebens-Mack J."/>
            <person name="Leple J.C."/>
            <person name="Locascio P."/>
            <person name="Lou Y."/>
            <person name="Lucas S."/>
            <person name="Martin F."/>
            <person name="Montanini B."/>
            <person name="Napoli C."/>
            <person name="Nelson D.R."/>
            <person name="Nelson C."/>
            <person name="Nieminen K."/>
            <person name="Nilsson O."/>
            <person name="Pereda V."/>
            <person name="Peter G."/>
            <person name="Philippe R."/>
            <person name="Pilate G."/>
            <person name="Poliakov A."/>
            <person name="Razumovskaya J."/>
            <person name="Richardson P."/>
            <person name="Rinaldi C."/>
            <person name="Ritland K."/>
            <person name="Rouze P."/>
            <person name="Ryaboy D."/>
            <person name="Schmutz J."/>
            <person name="Schrader J."/>
            <person name="Segerman B."/>
            <person name="Shin H."/>
            <person name="Siddiqui A."/>
            <person name="Sterky F."/>
            <person name="Terry A."/>
            <person name="Tsai C.J."/>
            <person name="Uberbacher E."/>
            <person name="Unneberg P."/>
            <person name="Vahala J."/>
            <person name="Wall K."/>
            <person name="Wessler S."/>
            <person name="Yang G."/>
            <person name="Yin T."/>
            <person name="Douglas C."/>
            <person name="Marra M."/>
            <person name="Sandberg G."/>
            <person name="Van de Peer Y."/>
            <person name="Rokhsar D."/>
        </authorList>
    </citation>
    <scope>NUCLEOTIDE SEQUENCE [LARGE SCALE GENOMIC DNA]</scope>
    <source>
        <strain evidence="9">cv. Nisqually</strain>
    </source>
</reference>
<feature type="domain" description="Pyridoxamine kinase/Phosphomethylpyrimidine kinase" evidence="7">
    <location>
        <begin position="4"/>
        <end position="48"/>
    </location>
</feature>
<keyword evidence="9" id="KW-1185">Reference proteome</keyword>
<comment type="similarity">
    <text evidence="1">Belongs to the pyridoxine kinase family.</text>
</comment>
<dbReference type="HOGENOM" id="CLU_2835946_0_0_1"/>
<evidence type="ECO:0000256" key="1">
    <source>
        <dbReference type="ARBA" id="ARBA00008805"/>
    </source>
</evidence>
<dbReference type="AlphaFoldDB" id="B9H399"/>
<dbReference type="GO" id="GO:0009443">
    <property type="term" value="P:pyridoxal 5'-phosphate salvage"/>
    <property type="evidence" value="ECO:0007669"/>
    <property type="project" value="InterPro"/>
</dbReference>
<dbReference type="eggNOG" id="KOG2599">
    <property type="taxonomic scope" value="Eukaryota"/>
</dbReference>
<evidence type="ECO:0000256" key="6">
    <source>
        <dbReference type="ARBA" id="ARBA00022840"/>
    </source>
</evidence>
<dbReference type="PANTHER" id="PTHR10534:SF2">
    <property type="entry name" value="PYRIDOXAL KINASE"/>
    <property type="match status" value="1"/>
</dbReference>
<dbReference type="InParanoid" id="B9H399"/>
<dbReference type="InterPro" id="IPR004625">
    <property type="entry name" value="PyrdxlKinase"/>
</dbReference>
<organism evidence="8 9">
    <name type="scientific">Populus trichocarpa</name>
    <name type="common">Western balsam poplar</name>
    <name type="synonym">Populus balsamifera subsp. trichocarpa</name>
    <dbReference type="NCBI Taxonomy" id="3694"/>
    <lineage>
        <taxon>Eukaryota</taxon>
        <taxon>Viridiplantae</taxon>
        <taxon>Streptophyta</taxon>
        <taxon>Embryophyta</taxon>
        <taxon>Tracheophyta</taxon>
        <taxon>Spermatophyta</taxon>
        <taxon>Magnoliopsida</taxon>
        <taxon>eudicotyledons</taxon>
        <taxon>Gunneridae</taxon>
        <taxon>Pentapetalae</taxon>
        <taxon>rosids</taxon>
        <taxon>fabids</taxon>
        <taxon>Malpighiales</taxon>
        <taxon>Salicaceae</taxon>
        <taxon>Saliceae</taxon>
        <taxon>Populus</taxon>
    </lineage>
</organism>
<sequence>MLLLVPVASMLTPNQFEAEILTGSRIVSEQDGREACNRLHAAGHSKVLALLQRALDDYKTAGYDPQ</sequence>
<keyword evidence="3" id="KW-0808">Transferase</keyword>
<dbReference type="PANTHER" id="PTHR10534">
    <property type="entry name" value="PYRIDOXAL KINASE"/>
    <property type="match status" value="1"/>
</dbReference>
<gene>
    <name evidence="8" type="ORF">POPTR_004G087900</name>
</gene>
<evidence type="ECO:0000256" key="5">
    <source>
        <dbReference type="ARBA" id="ARBA00022777"/>
    </source>
</evidence>
<keyword evidence="4" id="KW-0547">Nucleotide-binding</keyword>
<evidence type="ECO:0000256" key="3">
    <source>
        <dbReference type="ARBA" id="ARBA00022679"/>
    </source>
</evidence>
<dbReference type="Pfam" id="PF08543">
    <property type="entry name" value="Phos_pyr_kin"/>
    <property type="match status" value="1"/>
</dbReference>
<dbReference type="SUPFAM" id="SSF53613">
    <property type="entry name" value="Ribokinase-like"/>
    <property type="match status" value="1"/>
</dbReference>
<dbReference type="Gene3D" id="3.40.1190.20">
    <property type="match status" value="1"/>
</dbReference>
<dbReference type="GO" id="GO:0008478">
    <property type="term" value="F:pyridoxal kinase activity"/>
    <property type="evidence" value="ECO:0007669"/>
    <property type="project" value="UniProtKB-EC"/>
</dbReference>
<dbReference type="EMBL" id="CM009293">
    <property type="protein sequence ID" value="PNT40274.1"/>
    <property type="molecule type" value="Genomic_DNA"/>
</dbReference>
<dbReference type="STRING" id="3694.B9H399"/>
<evidence type="ECO:0000313" key="9">
    <source>
        <dbReference type="Proteomes" id="UP000006729"/>
    </source>
</evidence>
<proteinExistence type="inferred from homology"/>
<keyword evidence="5" id="KW-0418">Kinase</keyword>
<evidence type="ECO:0000256" key="4">
    <source>
        <dbReference type="ARBA" id="ARBA00022741"/>
    </source>
</evidence>
<evidence type="ECO:0000259" key="7">
    <source>
        <dbReference type="Pfam" id="PF08543"/>
    </source>
</evidence>
<evidence type="ECO:0000313" key="8">
    <source>
        <dbReference type="EMBL" id="PNT40274.1"/>
    </source>
</evidence>
<dbReference type="InterPro" id="IPR029056">
    <property type="entry name" value="Ribokinase-like"/>
</dbReference>
<protein>
    <recommendedName>
        <fullName evidence="2">pyridoxal kinase</fullName>
        <ecNumber evidence="2">2.7.1.35</ecNumber>
    </recommendedName>
</protein>
<name>B9H399_POPTR</name>
<dbReference type="InterPro" id="IPR013749">
    <property type="entry name" value="PM/HMP-P_kinase-1"/>
</dbReference>
<evidence type="ECO:0000256" key="2">
    <source>
        <dbReference type="ARBA" id="ARBA00012104"/>
    </source>
</evidence>
<dbReference type="EC" id="2.7.1.35" evidence="2"/>